<sequence>LGACGYTMQCSAASAEGLTPRVDRLTGLRDDFRMLVTRRIKEWVAVLDVVAVRVPNVQFYVRQTPLEGPDKRRDVQRLGHNRGVGFGVCVGSSRTQDFIVLNPPEFSRTQAVEFNLLGSLTSESGTAIMPEGPNHQVDGGPRGRVEFR</sequence>
<organism evidence="2 3">
    <name type="scientific">Datura stramonium</name>
    <name type="common">Jimsonweed</name>
    <name type="synonym">Common thornapple</name>
    <dbReference type="NCBI Taxonomy" id="4076"/>
    <lineage>
        <taxon>Eukaryota</taxon>
        <taxon>Viridiplantae</taxon>
        <taxon>Streptophyta</taxon>
        <taxon>Embryophyta</taxon>
        <taxon>Tracheophyta</taxon>
        <taxon>Spermatophyta</taxon>
        <taxon>Magnoliopsida</taxon>
        <taxon>eudicotyledons</taxon>
        <taxon>Gunneridae</taxon>
        <taxon>Pentapetalae</taxon>
        <taxon>asterids</taxon>
        <taxon>lamiids</taxon>
        <taxon>Solanales</taxon>
        <taxon>Solanaceae</taxon>
        <taxon>Solanoideae</taxon>
        <taxon>Datureae</taxon>
        <taxon>Datura</taxon>
    </lineage>
</organism>
<evidence type="ECO:0000313" key="3">
    <source>
        <dbReference type="Proteomes" id="UP000823775"/>
    </source>
</evidence>
<proteinExistence type="predicted"/>
<dbReference type="Proteomes" id="UP000823775">
    <property type="component" value="Unassembled WGS sequence"/>
</dbReference>
<evidence type="ECO:0000313" key="2">
    <source>
        <dbReference type="EMBL" id="MCD7449500.1"/>
    </source>
</evidence>
<protein>
    <submittedName>
        <fullName evidence="2">Uncharacterized protein</fullName>
    </submittedName>
</protein>
<feature type="non-terminal residue" evidence="2">
    <location>
        <position position="1"/>
    </location>
</feature>
<name>A0ABS8RRR7_DATST</name>
<gene>
    <name evidence="2" type="ORF">HAX54_052868</name>
</gene>
<feature type="region of interest" description="Disordered" evidence="1">
    <location>
        <begin position="125"/>
        <end position="148"/>
    </location>
</feature>
<accession>A0ABS8RRR7</accession>
<keyword evidence="3" id="KW-1185">Reference proteome</keyword>
<comment type="caution">
    <text evidence="2">The sequence shown here is derived from an EMBL/GenBank/DDBJ whole genome shotgun (WGS) entry which is preliminary data.</text>
</comment>
<evidence type="ECO:0000256" key="1">
    <source>
        <dbReference type="SAM" id="MobiDB-lite"/>
    </source>
</evidence>
<reference evidence="2 3" key="1">
    <citation type="journal article" date="2021" name="BMC Genomics">
        <title>Datura genome reveals duplications of psychoactive alkaloid biosynthetic genes and high mutation rate following tissue culture.</title>
        <authorList>
            <person name="Rajewski A."/>
            <person name="Carter-House D."/>
            <person name="Stajich J."/>
            <person name="Litt A."/>
        </authorList>
    </citation>
    <scope>NUCLEOTIDE SEQUENCE [LARGE SCALE GENOMIC DNA]</scope>
    <source>
        <strain evidence="2">AR-01</strain>
    </source>
</reference>
<dbReference type="EMBL" id="JACEIK010000097">
    <property type="protein sequence ID" value="MCD7449500.1"/>
    <property type="molecule type" value="Genomic_DNA"/>
</dbReference>